<evidence type="ECO:0000256" key="2">
    <source>
        <dbReference type="ARBA" id="ARBA00022692"/>
    </source>
</evidence>
<keyword evidence="2 5" id="KW-0812">Transmembrane</keyword>
<dbReference type="GO" id="GO:0005245">
    <property type="term" value="F:voltage-gated calcium channel activity"/>
    <property type="evidence" value="ECO:0007669"/>
    <property type="project" value="TreeGrafter"/>
</dbReference>
<feature type="domain" description="Ion transport" evidence="6">
    <location>
        <begin position="12"/>
        <end position="228"/>
    </location>
</feature>
<name>A0A838XUI9_9HYPH</name>
<protein>
    <submittedName>
        <fullName evidence="7">Ion transporter</fullName>
    </submittedName>
</protein>
<evidence type="ECO:0000313" key="7">
    <source>
        <dbReference type="EMBL" id="MBA4612176.1"/>
    </source>
</evidence>
<feature type="transmembrane region" description="Helical" evidence="5">
    <location>
        <begin position="37"/>
        <end position="66"/>
    </location>
</feature>
<dbReference type="InterPro" id="IPR028746">
    <property type="entry name" value="CatSper1"/>
</dbReference>
<dbReference type="InterPro" id="IPR027359">
    <property type="entry name" value="Volt_channel_dom_sf"/>
</dbReference>
<dbReference type="PANTHER" id="PTHR47193">
    <property type="entry name" value="CATION CHANNEL SPERM-ASSOCIATED PROTEIN 1"/>
    <property type="match status" value="1"/>
</dbReference>
<feature type="transmembrane region" description="Helical" evidence="5">
    <location>
        <begin position="121"/>
        <end position="144"/>
    </location>
</feature>
<keyword evidence="8" id="KW-1185">Reference proteome</keyword>
<proteinExistence type="predicted"/>
<dbReference type="Pfam" id="PF00520">
    <property type="entry name" value="Ion_trans"/>
    <property type="match status" value="1"/>
</dbReference>
<reference evidence="7 8" key="1">
    <citation type="submission" date="2020-07" db="EMBL/GenBank/DDBJ databases">
        <authorList>
            <person name="Li M."/>
        </authorList>
    </citation>
    <scope>NUCLEOTIDE SEQUENCE [LARGE SCALE GENOMIC DNA]</scope>
    <source>
        <strain evidence="7 8">DSM 23284</strain>
    </source>
</reference>
<sequence>MRERLKELVQSRRWEATIISLIVVNAVTLGFETSTQAMAAAGPVLVLLDRLVLAIFTAEIALRIYAHRLAFFRDPWSLFDFAVVAVALMPASGAFSVLRALRILRVLRLISVVPSLRRVVGGLVAALPGMGSIVLLLSLVFYVFAVMTTKLYGASFPDWFGTIGRSLYTLFQIMTLESWSMGIVRPVMEVYPLSWLLFVPFILCTAFTVLNLFIGVIVSAMQQEHEHTAEADRQAIHDETGLVLGEVKALRAEVRALRSELARPVAGQGD</sequence>
<evidence type="ECO:0000256" key="1">
    <source>
        <dbReference type="ARBA" id="ARBA00004141"/>
    </source>
</evidence>
<dbReference type="RefSeq" id="WP_181760378.1">
    <property type="nucleotide sequence ID" value="NZ_BMCR01000003.1"/>
</dbReference>
<evidence type="ECO:0000259" key="6">
    <source>
        <dbReference type="Pfam" id="PF00520"/>
    </source>
</evidence>
<accession>A0A838XUI9</accession>
<dbReference type="GO" id="GO:0036128">
    <property type="term" value="C:CatSper complex"/>
    <property type="evidence" value="ECO:0007669"/>
    <property type="project" value="InterPro"/>
</dbReference>
<dbReference type="Proteomes" id="UP000559404">
    <property type="component" value="Unassembled WGS sequence"/>
</dbReference>
<gene>
    <name evidence="7" type="ORF">H1W37_10965</name>
</gene>
<evidence type="ECO:0000256" key="3">
    <source>
        <dbReference type="ARBA" id="ARBA00022989"/>
    </source>
</evidence>
<evidence type="ECO:0000256" key="5">
    <source>
        <dbReference type="SAM" id="Phobius"/>
    </source>
</evidence>
<evidence type="ECO:0000313" key="8">
    <source>
        <dbReference type="Proteomes" id="UP000559404"/>
    </source>
</evidence>
<dbReference type="EMBL" id="JACEON010000009">
    <property type="protein sequence ID" value="MBA4612176.1"/>
    <property type="molecule type" value="Genomic_DNA"/>
</dbReference>
<keyword evidence="3 5" id="KW-1133">Transmembrane helix</keyword>
<dbReference type="InterPro" id="IPR005821">
    <property type="entry name" value="Ion_trans_dom"/>
</dbReference>
<dbReference type="Gene3D" id="1.10.287.70">
    <property type="match status" value="1"/>
</dbReference>
<reference evidence="7 8" key="2">
    <citation type="submission" date="2020-08" db="EMBL/GenBank/DDBJ databases">
        <title>Stappia taiwanensis sp. nov., isolated from a coastal thermal spring.</title>
        <authorList>
            <person name="Kampfer P."/>
        </authorList>
    </citation>
    <scope>NUCLEOTIDE SEQUENCE [LARGE SCALE GENOMIC DNA]</scope>
    <source>
        <strain evidence="7 8">DSM 23284</strain>
    </source>
</reference>
<dbReference type="AlphaFoldDB" id="A0A838XUI9"/>
<feature type="transmembrane region" description="Helical" evidence="5">
    <location>
        <begin position="195"/>
        <end position="218"/>
    </location>
</feature>
<evidence type="ECO:0000256" key="4">
    <source>
        <dbReference type="ARBA" id="ARBA00023136"/>
    </source>
</evidence>
<dbReference type="Gene3D" id="1.20.120.350">
    <property type="entry name" value="Voltage-gated potassium channels. Chain C"/>
    <property type="match status" value="1"/>
</dbReference>
<feature type="transmembrane region" description="Helical" evidence="5">
    <location>
        <begin position="78"/>
        <end position="101"/>
    </location>
</feature>
<dbReference type="GO" id="GO:0005227">
    <property type="term" value="F:calcium-activated cation channel activity"/>
    <property type="evidence" value="ECO:0007669"/>
    <property type="project" value="InterPro"/>
</dbReference>
<dbReference type="SUPFAM" id="SSF81324">
    <property type="entry name" value="Voltage-gated potassium channels"/>
    <property type="match status" value="1"/>
</dbReference>
<comment type="caution">
    <text evidence="7">The sequence shown here is derived from an EMBL/GenBank/DDBJ whole genome shotgun (WGS) entry which is preliminary data.</text>
</comment>
<dbReference type="PANTHER" id="PTHR47193:SF1">
    <property type="entry name" value="CATION CHANNEL SPERM-ASSOCIATED PROTEIN 1"/>
    <property type="match status" value="1"/>
</dbReference>
<organism evidence="7 8">
    <name type="scientific">Stappia taiwanensis</name>
    <dbReference type="NCBI Taxonomy" id="992267"/>
    <lineage>
        <taxon>Bacteria</taxon>
        <taxon>Pseudomonadati</taxon>
        <taxon>Pseudomonadota</taxon>
        <taxon>Alphaproteobacteria</taxon>
        <taxon>Hyphomicrobiales</taxon>
        <taxon>Stappiaceae</taxon>
        <taxon>Stappia</taxon>
    </lineage>
</organism>
<comment type="subcellular location">
    <subcellularLocation>
        <location evidence="1">Membrane</location>
        <topology evidence="1">Multi-pass membrane protein</topology>
    </subcellularLocation>
</comment>
<keyword evidence="4 5" id="KW-0472">Membrane</keyword>